<comment type="cofactor">
    <cofactor evidence="14">
        <name>[4Fe-4S] cluster</name>
        <dbReference type="ChEBI" id="CHEBI:49883"/>
    </cofactor>
    <text evidence="14">Binds 1 [4Fe-4S] cluster.</text>
</comment>
<dbReference type="AlphaFoldDB" id="A0A2N3IFR6"/>
<dbReference type="EMBL" id="MVDE01000002">
    <property type="protein sequence ID" value="PKQ69151.1"/>
    <property type="molecule type" value="Genomic_DNA"/>
</dbReference>
<keyword evidence="8 14" id="KW-0227">DNA damage</keyword>
<dbReference type="Pfam" id="PF00633">
    <property type="entry name" value="HHH"/>
    <property type="match status" value="1"/>
</dbReference>
<evidence type="ECO:0000256" key="10">
    <source>
        <dbReference type="ARBA" id="ARBA00023004"/>
    </source>
</evidence>
<evidence type="ECO:0000256" key="7">
    <source>
        <dbReference type="ARBA" id="ARBA00022723"/>
    </source>
</evidence>
<dbReference type="InterPro" id="IPR015797">
    <property type="entry name" value="NUDIX_hydrolase-like_dom_sf"/>
</dbReference>
<comment type="catalytic activity">
    <reaction evidence="1 14">
        <text>Hydrolyzes free adenine bases from 7,8-dihydro-8-oxoguanine:adenine mismatched double-stranded DNA, leaving an apurinic site.</text>
        <dbReference type="EC" id="3.2.2.31"/>
    </reaction>
</comment>
<organism evidence="16 17">
    <name type="scientific">Labilibaculum manganireducens</name>
    <dbReference type="NCBI Taxonomy" id="1940525"/>
    <lineage>
        <taxon>Bacteria</taxon>
        <taxon>Pseudomonadati</taxon>
        <taxon>Bacteroidota</taxon>
        <taxon>Bacteroidia</taxon>
        <taxon>Marinilabiliales</taxon>
        <taxon>Marinifilaceae</taxon>
        <taxon>Labilibaculum</taxon>
    </lineage>
</organism>
<dbReference type="GO" id="GO:0035485">
    <property type="term" value="F:adenine/guanine mispair binding"/>
    <property type="evidence" value="ECO:0007669"/>
    <property type="project" value="TreeGrafter"/>
</dbReference>
<evidence type="ECO:0000256" key="3">
    <source>
        <dbReference type="ARBA" id="ARBA00008343"/>
    </source>
</evidence>
<dbReference type="FunFam" id="1.10.340.30:FF:000010">
    <property type="entry name" value="Adenine DNA glycosylase"/>
    <property type="match status" value="1"/>
</dbReference>
<proteinExistence type="inferred from homology"/>
<dbReference type="Pfam" id="PF00730">
    <property type="entry name" value="HhH-GPD"/>
    <property type="match status" value="1"/>
</dbReference>
<dbReference type="InterPro" id="IPR000445">
    <property type="entry name" value="HhH_motif"/>
</dbReference>
<dbReference type="InterPro" id="IPR044298">
    <property type="entry name" value="MIG/MutY"/>
</dbReference>
<dbReference type="InterPro" id="IPR004035">
    <property type="entry name" value="Endouclease-III_FeS-bd_BS"/>
</dbReference>
<accession>A0A2N3IFR6</accession>
<keyword evidence="17" id="KW-1185">Reference proteome</keyword>
<evidence type="ECO:0000256" key="11">
    <source>
        <dbReference type="ARBA" id="ARBA00023014"/>
    </source>
</evidence>
<keyword evidence="7" id="KW-0479">Metal-binding</keyword>
<dbReference type="GO" id="GO:0006284">
    <property type="term" value="P:base-excision repair"/>
    <property type="evidence" value="ECO:0007669"/>
    <property type="project" value="UniProtKB-UniRule"/>
</dbReference>
<dbReference type="EC" id="3.2.2.31" evidence="4 14"/>
<evidence type="ECO:0000256" key="9">
    <source>
        <dbReference type="ARBA" id="ARBA00022801"/>
    </source>
</evidence>
<feature type="domain" description="HhH-GPD" evidence="15">
    <location>
        <begin position="34"/>
        <end position="185"/>
    </location>
</feature>
<evidence type="ECO:0000313" key="17">
    <source>
        <dbReference type="Proteomes" id="UP000233618"/>
    </source>
</evidence>
<dbReference type="GO" id="GO:0051539">
    <property type="term" value="F:4 iron, 4 sulfur cluster binding"/>
    <property type="evidence" value="ECO:0007669"/>
    <property type="project" value="UniProtKB-UniRule"/>
</dbReference>
<evidence type="ECO:0000256" key="5">
    <source>
        <dbReference type="ARBA" id="ARBA00022023"/>
    </source>
</evidence>
<gene>
    <name evidence="16" type="ORF">BZG01_02265</name>
</gene>
<dbReference type="CDD" id="cd00056">
    <property type="entry name" value="ENDO3c"/>
    <property type="match status" value="1"/>
</dbReference>
<dbReference type="GO" id="GO:0032357">
    <property type="term" value="F:oxidized purine DNA binding"/>
    <property type="evidence" value="ECO:0007669"/>
    <property type="project" value="TreeGrafter"/>
</dbReference>
<dbReference type="GO" id="GO:0034039">
    <property type="term" value="F:8-oxo-7,8-dihydroguanine DNA N-glycosylase activity"/>
    <property type="evidence" value="ECO:0007669"/>
    <property type="project" value="TreeGrafter"/>
</dbReference>
<dbReference type="GO" id="GO:0006298">
    <property type="term" value="P:mismatch repair"/>
    <property type="evidence" value="ECO:0007669"/>
    <property type="project" value="TreeGrafter"/>
</dbReference>
<dbReference type="Pfam" id="PF14815">
    <property type="entry name" value="NUDIX_4"/>
    <property type="match status" value="1"/>
</dbReference>
<comment type="similarity">
    <text evidence="3 14">Belongs to the Nth/MutY family.</text>
</comment>
<dbReference type="CDD" id="cd03431">
    <property type="entry name" value="NUDIX_DNA_Glycosylase_C-MutY"/>
    <property type="match status" value="1"/>
</dbReference>
<evidence type="ECO:0000256" key="8">
    <source>
        <dbReference type="ARBA" id="ARBA00022763"/>
    </source>
</evidence>
<name>A0A2N3IFR6_9BACT</name>
<evidence type="ECO:0000256" key="13">
    <source>
        <dbReference type="ARBA" id="ARBA00023295"/>
    </source>
</evidence>
<evidence type="ECO:0000256" key="6">
    <source>
        <dbReference type="ARBA" id="ARBA00022485"/>
    </source>
</evidence>
<dbReference type="InterPro" id="IPR003265">
    <property type="entry name" value="HhH-GPD_domain"/>
</dbReference>
<dbReference type="PANTHER" id="PTHR42944">
    <property type="entry name" value="ADENINE DNA GLYCOSYLASE"/>
    <property type="match status" value="1"/>
</dbReference>
<sequence>MLSNQIISWYLQNKRDLPWRETKDPYQIWISEIMLQQTRVASAIDYFNRFLEQFPTISHLAKAEEQEVLKLWQGLGYYSRARNLHTAAKTIQLEYNGVFPDSYKEILKLKGIGTYTAAAIASFAFNLPHAAVDGNVYRVLSRLYGINKAIDSTEGKKYFQTIASETMGNAIPEIYNQAIIEFGALQCIPRNPKCDICPLLANCFAHNNAQVDQFPVKSKQIKTKNRYFYYLFLSCKSRFLIEKRKKKDIWENLFQYPLIEYDKPISTNELLQTSEWKGLFGNNELVIHSVSENVIHKLSHQNLHTKFIHIEMDIDKMKNEYGYIIINHSEISEYPFPKLIEDHLNIMDKNNP</sequence>
<evidence type="ECO:0000256" key="4">
    <source>
        <dbReference type="ARBA" id="ARBA00012045"/>
    </source>
</evidence>
<dbReference type="PROSITE" id="PS00764">
    <property type="entry name" value="ENDONUCLEASE_III_1"/>
    <property type="match status" value="1"/>
</dbReference>
<dbReference type="RefSeq" id="WP_101308197.1">
    <property type="nucleotide sequence ID" value="NZ_CAXXEE010000003.1"/>
</dbReference>
<dbReference type="SUPFAM" id="SSF55811">
    <property type="entry name" value="Nudix"/>
    <property type="match status" value="1"/>
</dbReference>
<dbReference type="Gene3D" id="1.10.1670.10">
    <property type="entry name" value="Helix-hairpin-Helix base-excision DNA repair enzymes (C-terminal)"/>
    <property type="match status" value="1"/>
</dbReference>
<dbReference type="Proteomes" id="UP000233618">
    <property type="component" value="Unassembled WGS sequence"/>
</dbReference>
<keyword evidence="12" id="KW-0234">DNA repair</keyword>
<dbReference type="Gene3D" id="1.10.340.30">
    <property type="entry name" value="Hypothetical protein, domain 2"/>
    <property type="match status" value="1"/>
</dbReference>
<comment type="function">
    <text evidence="2">Adenine glycosylase active on G-A mispairs. MutY also corrects error-prone DNA synthesis past GO lesions which are due to the oxidatively damaged form of guanine: 7,8-dihydro-8-oxoguanine (8-oxo-dGTP).</text>
</comment>
<protein>
    <recommendedName>
        <fullName evidence="5 14">Adenine DNA glycosylase</fullName>
        <ecNumber evidence="4 14">3.2.2.31</ecNumber>
    </recommendedName>
</protein>
<dbReference type="SUPFAM" id="SSF48150">
    <property type="entry name" value="DNA-glycosylase"/>
    <property type="match status" value="1"/>
</dbReference>
<dbReference type="InterPro" id="IPR011257">
    <property type="entry name" value="DNA_glycosylase"/>
</dbReference>
<reference evidence="16 17" key="1">
    <citation type="journal article" date="2017" name="Front. Microbiol.">
        <title>Labilibaculum manganireducens gen. nov., sp. nov. and Labilibaculum filiforme sp. nov., Novel Bacteroidetes Isolated from Subsurface Sediments of the Baltic Sea.</title>
        <authorList>
            <person name="Vandieken V."/>
            <person name="Marshall I.P."/>
            <person name="Niemann H."/>
            <person name="Engelen B."/>
            <person name="Cypionka H."/>
        </authorList>
    </citation>
    <scope>NUCLEOTIDE SEQUENCE [LARGE SCALE GENOMIC DNA]</scope>
    <source>
        <strain evidence="16 17">59.10-2M</strain>
    </source>
</reference>
<keyword evidence="6" id="KW-0004">4Fe-4S</keyword>
<dbReference type="GO" id="GO:0000701">
    <property type="term" value="F:purine-specific mismatch base pair DNA N-glycosylase activity"/>
    <property type="evidence" value="ECO:0007669"/>
    <property type="project" value="UniProtKB-EC"/>
</dbReference>
<dbReference type="NCBIfam" id="TIGR01084">
    <property type="entry name" value="mutY"/>
    <property type="match status" value="1"/>
</dbReference>
<dbReference type="InterPro" id="IPR005760">
    <property type="entry name" value="A/G_AdeGlyc_MutY"/>
</dbReference>
<dbReference type="SMART" id="SM00478">
    <property type="entry name" value="ENDO3c"/>
    <property type="match status" value="1"/>
</dbReference>
<dbReference type="PANTHER" id="PTHR42944:SF1">
    <property type="entry name" value="ADENINE DNA GLYCOSYLASE"/>
    <property type="match status" value="1"/>
</dbReference>
<comment type="caution">
    <text evidence="16">The sequence shown here is derived from an EMBL/GenBank/DDBJ whole genome shotgun (WGS) entry which is preliminary data.</text>
</comment>
<keyword evidence="9" id="KW-0378">Hydrolase</keyword>
<dbReference type="InterPro" id="IPR023170">
    <property type="entry name" value="HhH_base_excis_C"/>
</dbReference>
<keyword evidence="10 14" id="KW-0408">Iron</keyword>
<evidence type="ECO:0000259" key="15">
    <source>
        <dbReference type="SMART" id="SM00478"/>
    </source>
</evidence>
<evidence type="ECO:0000256" key="2">
    <source>
        <dbReference type="ARBA" id="ARBA00002933"/>
    </source>
</evidence>
<evidence type="ECO:0000256" key="1">
    <source>
        <dbReference type="ARBA" id="ARBA00000843"/>
    </source>
</evidence>
<keyword evidence="13 14" id="KW-0326">Glycosidase</keyword>
<evidence type="ECO:0000256" key="12">
    <source>
        <dbReference type="ARBA" id="ARBA00023204"/>
    </source>
</evidence>
<dbReference type="InterPro" id="IPR029119">
    <property type="entry name" value="MutY_C"/>
</dbReference>
<evidence type="ECO:0000313" key="16">
    <source>
        <dbReference type="EMBL" id="PKQ69151.1"/>
    </source>
</evidence>
<dbReference type="GO" id="GO:0046872">
    <property type="term" value="F:metal ion binding"/>
    <property type="evidence" value="ECO:0007669"/>
    <property type="project" value="UniProtKB-UniRule"/>
</dbReference>
<keyword evidence="11" id="KW-0411">Iron-sulfur</keyword>
<evidence type="ECO:0000256" key="14">
    <source>
        <dbReference type="RuleBase" id="RU365096"/>
    </source>
</evidence>
<dbReference type="Gene3D" id="3.90.79.10">
    <property type="entry name" value="Nucleoside Triphosphate Pyrophosphohydrolase"/>
    <property type="match status" value="1"/>
</dbReference>